<dbReference type="FunFam" id="3.40.50.2300:FF:000001">
    <property type="entry name" value="DNA-binding response regulator PhoB"/>
    <property type="match status" value="1"/>
</dbReference>
<evidence type="ECO:0000313" key="11">
    <source>
        <dbReference type="EMBL" id="NIJ10450.1"/>
    </source>
</evidence>
<keyword evidence="6" id="KW-0804">Transcription</keyword>
<dbReference type="Pfam" id="PF00486">
    <property type="entry name" value="Trans_reg_C"/>
    <property type="match status" value="1"/>
</dbReference>
<comment type="subcellular location">
    <subcellularLocation>
        <location evidence="1">Cytoplasm</location>
    </subcellularLocation>
</comment>
<dbReference type="SMART" id="SM00862">
    <property type="entry name" value="Trans_reg_C"/>
    <property type="match status" value="1"/>
</dbReference>
<dbReference type="PROSITE" id="PS50110">
    <property type="entry name" value="RESPONSE_REGULATORY"/>
    <property type="match status" value="1"/>
</dbReference>
<dbReference type="Gene3D" id="3.40.50.2300">
    <property type="match status" value="1"/>
</dbReference>
<organism evidence="11 12">
    <name type="scientific">Saccharomonospora amisosensis</name>
    <dbReference type="NCBI Taxonomy" id="1128677"/>
    <lineage>
        <taxon>Bacteria</taxon>
        <taxon>Bacillati</taxon>
        <taxon>Actinomycetota</taxon>
        <taxon>Actinomycetes</taxon>
        <taxon>Pseudonocardiales</taxon>
        <taxon>Pseudonocardiaceae</taxon>
        <taxon>Saccharomonospora</taxon>
    </lineage>
</organism>
<dbReference type="CDD" id="cd17627">
    <property type="entry name" value="REC_OmpR_PrrA-like"/>
    <property type="match status" value="1"/>
</dbReference>
<dbReference type="InterPro" id="IPR036388">
    <property type="entry name" value="WH-like_DNA-bd_sf"/>
</dbReference>
<dbReference type="Gene3D" id="1.10.10.10">
    <property type="entry name" value="Winged helix-like DNA-binding domain superfamily/Winged helix DNA-binding domain"/>
    <property type="match status" value="1"/>
</dbReference>
<dbReference type="GO" id="GO:0006355">
    <property type="term" value="P:regulation of DNA-templated transcription"/>
    <property type="evidence" value="ECO:0007669"/>
    <property type="project" value="InterPro"/>
</dbReference>
<comment type="caution">
    <text evidence="11">The sequence shown here is derived from an EMBL/GenBank/DDBJ whole genome shotgun (WGS) entry which is preliminary data.</text>
</comment>
<evidence type="ECO:0000256" key="3">
    <source>
        <dbReference type="ARBA" id="ARBA00023012"/>
    </source>
</evidence>
<evidence type="ECO:0000256" key="4">
    <source>
        <dbReference type="ARBA" id="ARBA00023015"/>
    </source>
</evidence>
<evidence type="ECO:0000256" key="5">
    <source>
        <dbReference type="ARBA" id="ARBA00023125"/>
    </source>
</evidence>
<dbReference type="InterPro" id="IPR001867">
    <property type="entry name" value="OmpR/PhoB-type_DNA-bd"/>
</dbReference>
<dbReference type="AlphaFoldDB" id="A0A7X5ZPP0"/>
<evidence type="ECO:0000256" key="7">
    <source>
        <dbReference type="PROSITE-ProRule" id="PRU00169"/>
    </source>
</evidence>
<dbReference type="GO" id="GO:0005829">
    <property type="term" value="C:cytosol"/>
    <property type="evidence" value="ECO:0007669"/>
    <property type="project" value="TreeGrafter"/>
</dbReference>
<dbReference type="Proteomes" id="UP000545493">
    <property type="component" value="Unassembled WGS sequence"/>
</dbReference>
<dbReference type="RefSeq" id="WP_167166576.1">
    <property type="nucleotide sequence ID" value="NZ_JAAOYM010000001.1"/>
</dbReference>
<dbReference type="InterPro" id="IPR011006">
    <property type="entry name" value="CheY-like_superfamily"/>
</dbReference>
<feature type="DNA-binding region" description="OmpR/PhoB-type" evidence="8">
    <location>
        <begin position="129"/>
        <end position="227"/>
    </location>
</feature>
<keyword evidence="3" id="KW-0902">Two-component regulatory system</keyword>
<sequence>MRILVVDDDRAVRESLRRSLEFNGYQVDVAGDGAQALEKVAADRPDAMVLDVMMPRLDGLEVARRLRGIGDDLPILVLTARDTVSDRVSGLDAGADDYLPKPFALEELLARLRALLRRAGAEAQAAGNSETLSFADLSLDPGTREVYRGERQISLTRTEFALLELFMSYPKHVLTRSRILEEVWGYDFPTSGNALEVYVGYLRRKTEAGGEPRLIHTVRGVGYVLRETPP</sequence>
<reference evidence="11 12" key="1">
    <citation type="submission" date="2020-03" db="EMBL/GenBank/DDBJ databases">
        <title>Sequencing the genomes of 1000 actinobacteria strains.</title>
        <authorList>
            <person name="Klenk H.-P."/>
        </authorList>
    </citation>
    <scope>NUCLEOTIDE SEQUENCE [LARGE SCALE GENOMIC DNA]</scope>
    <source>
        <strain evidence="11 12">DSM 45685</strain>
    </source>
</reference>
<dbReference type="InterPro" id="IPR039420">
    <property type="entry name" value="WalR-like"/>
</dbReference>
<feature type="domain" description="Response regulatory" evidence="9">
    <location>
        <begin position="2"/>
        <end position="116"/>
    </location>
</feature>
<keyword evidence="2 7" id="KW-0597">Phosphoprotein</keyword>
<dbReference type="Gene3D" id="6.10.250.690">
    <property type="match status" value="1"/>
</dbReference>
<accession>A0A7X5ZPP0</accession>
<evidence type="ECO:0000256" key="2">
    <source>
        <dbReference type="ARBA" id="ARBA00022553"/>
    </source>
</evidence>
<name>A0A7X5ZPP0_9PSEU</name>
<keyword evidence="5 8" id="KW-0238">DNA-binding</keyword>
<dbReference type="Pfam" id="PF00072">
    <property type="entry name" value="Response_reg"/>
    <property type="match status" value="1"/>
</dbReference>
<dbReference type="SMART" id="SM00448">
    <property type="entry name" value="REC"/>
    <property type="match status" value="1"/>
</dbReference>
<gene>
    <name evidence="11" type="ORF">FHU38_000794</name>
</gene>
<dbReference type="InterPro" id="IPR001789">
    <property type="entry name" value="Sig_transdc_resp-reg_receiver"/>
</dbReference>
<keyword evidence="12" id="KW-1185">Reference proteome</keyword>
<dbReference type="PANTHER" id="PTHR48111">
    <property type="entry name" value="REGULATOR OF RPOS"/>
    <property type="match status" value="1"/>
</dbReference>
<dbReference type="CDD" id="cd00383">
    <property type="entry name" value="trans_reg_C"/>
    <property type="match status" value="1"/>
</dbReference>
<dbReference type="PROSITE" id="PS51755">
    <property type="entry name" value="OMPR_PHOB"/>
    <property type="match status" value="1"/>
</dbReference>
<keyword evidence="4" id="KW-0805">Transcription regulation</keyword>
<dbReference type="GO" id="GO:0000976">
    <property type="term" value="F:transcription cis-regulatory region binding"/>
    <property type="evidence" value="ECO:0007669"/>
    <property type="project" value="TreeGrafter"/>
</dbReference>
<dbReference type="PANTHER" id="PTHR48111:SF22">
    <property type="entry name" value="REGULATOR OF RPOS"/>
    <property type="match status" value="1"/>
</dbReference>
<proteinExistence type="predicted"/>
<evidence type="ECO:0000259" key="10">
    <source>
        <dbReference type="PROSITE" id="PS51755"/>
    </source>
</evidence>
<dbReference type="GO" id="GO:0032993">
    <property type="term" value="C:protein-DNA complex"/>
    <property type="evidence" value="ECO:0007669"/>
    <property type="project" value="TreeGrafter"/>
</dbReference>
<evidence type="ECO:0000259" key="9">
    <source>
        <dbReference type="PROSITE" id="PS50110"/>
    </source>
</evidence>
<dbReference type="FunFam" id="1.10.10.10:FF:000005">
    <property type="entry name" value="Two-component system response regulator"/>
    <property type="match status" value="1"/>
</dbReference>
<evidence type="ECO:0000256" key="1">
    <source>
        <dbReference type="ARBA" id="ARBA00004496"/>
    </source>
</evidence>
<feature type="modified residue" description="4-aspartylphosphate" evidence="7">
    <location>
        <position position="51"/>
    </location>
</feature>
<dbReference type="EMBL" id="JAAOYM010000001">
    <property type="protein sequence ID" value="NIJ10450.1"/>
    <property type="molecule type" value="Genomic_DNA"/>
</dbReference>
<protein>
    <submittedName>
        <fullName evidence="11">Two-component system response regulator MprA</fullName>
    </submittedName>
</protein>
<evidence type="ECO:0000256" key="8">
    <source>
        <dbReference type="PROSITE-ProRule" id="PRU01091"/>
    </source>
</evidence>
<feature type="domain" description="OmpR/PhoB-type" evidence="10">
    <location>
        <begin position="129"/>
        <end position="227"/>
    </location>
</feature>
<dbReference type="SUPFAM" id="SSF52172">
    <property type="entry name" value="CheY-like"/>
    <property type="match status" value="1"/>
</dbReference>
<evidence type="ECO:0000313" key="12">
    <source>
        <dbReference type="Proteomes" id="UP000545493"/>
    </source>
</evidence>
<evidence type="ECO:0000256" key="6">
    <source>
        <dbReference type="ARBA" id="ARBA00023163"/>
    </source>
</evidence>
<dbReference type="GO" id="GO:0000156">
    <property type="term" value="F:phosphorelay response regulator activity"/>
    <property type="evidence" value="ECO:0007669"/>
    <property type="project" value="TreeGrafter"/>
</dbReference>